<organism evidence="2 3">
    <name type="scientific">Novosphingobium mangrovi</name>
    <name type="common">ex Hu et al. 2023</name>
    <dbReference type="NCBI Taxonomy" id="2930094"/>
    <lineage>
        <taxon>Bacteria</taxon>
        <taxon>Pseudomonadati</taxon>
        <taxon>Pseudomonadota</taxon>
        <taxon>Alphaproteobacteria</taxon>
        <taxon>Sphingomonadales</taxon>
        <taxon>Sphingomonadaceae</taxon>
        <taxon>Novosphingobium</taxon>
    </lineage>
</organism>
<keyword evidence="2" id="KW-0378">Hydrolase</keyword>
<accession>A0ABT0AE98</accession>
<dbReference type="InterPro" id="IPR013520">
    <property type="entry name" value="Ribonucl_H"/>
</dbReference>
<protein>
    <submittedName>
        <fullName evidence="2">3'-5' exonuclease</fullName>
    </submittedName>
</protein>
<name>A0ABT0AE98_9SPHN</name>
<dbReference type="EMBL" id="JALHAT010000021">
    <property type="protein sequence ID" value="MCJ1961489.1"/>
    <property type="molecule type" value="Genomic_DNA"/>
</dbReference>
<evidence type="ECO:0000259" key="1">
    <source>
        <dbReference type="SMART" id="SM00479"/>
    </source>
</evidence>
<proteinExistence type="predicted"/>
<dbReference type="Proteomes" id="UP001162802">
    <property type="component" value="Unassembled WGS sequence"/>
</dbReference>
<keyword evidence="2" id="KW-0269">Exonuclease</keyword>
<dbReference type="InterPro" id="IPR036397">
    <property type="entry name" value="RNaseH_sf"/>
</dbReference>
<dbReference type="SUPFAM" id="SSF53098">
    <property type="entry name" value="Ribonuclease H-like"/>
    <property type="match status" value="1"/>
</dbReference>
<dbReference type="SMART" id="SM00479">
    <property type="entry name" value="EXOIII"/>
    <property type="match status" value="1"/>
</dbReference>
<evidence type="ECO:0000313" key="2">
    <source>
        <dbReference type="EMBL" id="MCJ1961489.1"/>
    </source>
</evidence>
<dbReference type="GO" id="GO:0004527">
    <property type="term" value="F:exonuclease activity"/>
    <property type="evidence" value="ECO:0007669"/>
    <property type="project" value="UniProtKB-KW"/>
</dbReference>
<reference evidence="2" key="1">
    <citation type="submission" date="2022-03" db="EMBL/GenBank/DDBJ databases">
        <title>Identification of a novel bacterium isolated from mangrove sediments.</title>
        <authorList>
            <person name="Pan X."/>
        </authorList>
    </citation>
    <scope>NUCLEOTIDE SEQUENCE</scope>
    <source>
        <strain evidence="2">B2637</strain>
    </source>
</reference>
<comment type="caution">
    <text evidence="2">The sequence shown here is derived from an EMBL/GenBank/DDBJ whole genome shotgun (WGS) entry which is preliminary data.</text>
</comment>
<dbReference type="Gene3D" id="3.30.420.10">
    <property type="entry name" value="Ribonuclease H-like superfamily/Ribonuclease H"/>
    <property type="match status" value="1"/>
</dbReference>
<evidence type="ECO:0000313" key="3">
    <source>
        <dbReference type="Proteomes" id="UP001162802"/>
    </source>
</evidence>
<feature type="domain" description="Exonuclease" evidence="1">
    <location>
        <begin position="49"/>
        <end position="214"/>
    </location>
</feature>
<dbReference type="CDD" id="cd06127">
    <property type="entry name" value="DEDDh"/>
    <property type="match status" value="1"/>
</dbReference>
<dbReference type="Pfam" id="PF00929">
    <property type="entry name" value="RNase_T"/>
    <property type="match status" value="1"/>
</dbReference>
<gene>
    <name evidence="2" type="ORF">MTR65_12415</name>
</gene>
<dbReference type="NCBIfam" id="NF006615">
    <property type="entry name" value="PRK09182.1"/>
    <property type="match status" value="1"/>
</dbReference>
<keyword evidence="2" id="KW-0540">Nuclease</keyword>
<dbReference type="RefSeq" id="WP_243800631.1">
    <property type="nucleotide sequence ID" value="NZ_JALHAT010000021.1"/>
</dbReference>
<sequence length="300" mass="33700">MSSSALLSSQTEFERAARFLETSPDYRVLRKLQSVRGFHAPRPGVETRVGVAVDVETTGLDHESEVIIELAVQRFRFDAEGRIVQVGQPRVWREDPGRELDPRITQLTGLTNAVLKDEAIDDETAVEILGSADLIVAHNAAFDRPFVDKRLPALAGKAWACSMAEPDWLELGFDGRALAHLVFQCGWFYEGHRAENDILALIYLLAHDLPEGRTVLADLVARSEAPSYRVNAVDAPFESKDRLKARGYRWNAVLRFWSREIPEAERAEEEAWLRAEVYTTGRGSPAFFTVTANERYTPST</sequence>
<keyword evidence="3" id="KW-1185">Reference proteome</keyword>
<dbReference type="InterPro" id="IPR012337">
    <property type="entry name" value="RNaseH-like_sf"/>
</dbReference>